<protein>
    <submittedName>
        <fullName evidence="4">Uncharacterized protein</fullName>
    </submittedName>
</protein>
<dbReference type="RefSeq" id="WP_092669082.1">
    <property type="nucleotide sequence ID" value="NZ_BMDN01000007.1"/>
</dbReference>
<accession>A0A1H1NA03</accession>
<keyword evidence="2" id="KW-0472">Membrane</keyword>
<dbReference type="Proteomes" id="UP000199482">
    <property type="component" value="Chromosome I"/>
</dbReference>
<evidence type="ECO:0000313" key="4">
    <source>
        <dbReference type="EMBL" id="SDR95738.1"/>
    </source>
</evidence>
<feature type="compositionally biased region" description="Polar residues" evidence="1">
    <location>
        <begin position="121"/>
        <end position="133"/>
    </location>
</feature>
<evidence type="ECO:0000256" key="1">
    <source>
        <dbReference type="SAM" id="MobiDB-lite"/>
    </source>
</evidence>
<proteinExistence type="predicted"/>
<reference evidence="5" key="1">
    <citation type="submission" date="2016-10" db="EMBL/GenBank/DDBJ databases">
        <authorList>
            <person name="Varghese N."/>
            <person name="Submissions S."/>
        </authorList>
    </citation>
    <scope>NUCLEOTIDE SEQUENCE [LARGE SCALE GENOMIC DNA]</scope>
    <source>
        <strain evidence="5">CPCC 202695</strain>
    </source>
</reference>
<keyword evidence="6" id="KW-1185">Reference proteome</keyword>
<feature type="region of interest" description="Disordered" evidence="1">
    <location>
        <begin position="121"/>
        <end position="143"/>
    </location>
</feature>
<organism evidence="4 5">
    <name type="scientific">Agromyces flavus</name>
    <dbReference type="NCBI Taxonomy" id="589382"/>
    <lineage>
        <taxon>Bacteria</taxon>
        <taxon>Bacillati</taxon>
        <taxon>Actinomycetota</taxon>
        <taxon>Actinomycetes</taxon>
        <taxon>Micrococcales</taxon>
        <taxon>Microbacteriaceae</taxon>
        <taxon>Agromyces</taxon>
    </lineage>
</organism>
<dbReference type="EMBL" id="LT629755">
    <property type="protein sequence ID" value="SDR95738.1"/>
    <property type="molecule type" value="Genomic_DNA"/>
</dbReference>
<dbReference type="EMBL" id="SODL02000007">
    <property type="protein sequence ID" value="MCP2369129.1"/>
    <property type="molecule type" value="Genomic_DNA"/>
</dbReference>
<keyword evidence="2" id="KW-1133">Transmembrane helix</keyword>
<name>A0A1H1NA03_9MICO</name>
<gene>
    <name evidence="3" type="ORF">BCL57_003312</name>
    <name evidence="4" type="ORF">SAMN04489721_0559</name>
</gene>
<evidence type="ECO:0000313" key="3">
    <source>
        <dbReference type="EMBL" id="MCP2369129.1"/>
    </source>
</evidence>
<reference evidence="4" key="2">
    <citation type="submission" date="2016-10" db="EMBL/GenBank/DDBJ databases">
        <authorList>
            <person name="de Groot N.N."/>
        </authorList>
    </citation>
    <scope>NUCLEOTIDE SEQUENCE [LARGE SCALE GENOMIC DNA]</scope>
    <source>
        <strain evidence="4">CPCC 202695</strain>
    </source>
</reference>
<feature type="transmembrane region" description="Helical" evidence="2">
    <location>
        <begin position="87"/>
        <end position="113"/>
    </location>
</feature>
<sequence length="248" mass="26195">MDLRLARSVLRLDAALPLTAEMIEQAYAHEAWERHPSRYPEGEARQAAETWAGTLAEARSSLLGTISAAPADGPFAPAPRRSLPAGAIIGIVAGGLALIAMLVVGGVFAVGLVSDLTASNGPAPTAGQPQESEGATAAPSDPDVDRVEAWETAFTFPAALEFYSDGRYGHLCGVQYAEGCWESALFTEADCAELEIELGFANNPKALSPERSSTVTESDVVAFDTVPVVFGDDDFDYGWIEDVRCTSK</sequence>
<dbReference type="Proteomes" id="UP000893823">
    <property type="component" value="Unassembled WGS sequence"/>
</dbReference>
<dbReference type="AlphaFoldDB" id="A0A1H1NA03"/>
<evidence type="ECO:0000256" key="2">
    <source>
        <dbReference type="SAM" id="Phobius"/>
    </source>
</evidence>
<dbReference type="STRING" id="589382.SAMN04489721_0559"/>
<reference evidence="3" key="3">
    <citation type="submission" date="2022-06" db="EMBL/GenBank/DDBJ databases">
        <title>Genomic Encyclopedia of Type Strains, Phase III (KMG-III): the genomes of soil and plant-associated and newly described type strains.</title>
        <authorList>
            <person name="Whitman W."/>
        </authorList>
    </citation>
    <scope>NUCLEOTIDE SEQUENCE</scope>
    <source>
        <strain evidence="3">CPCC 202695</strain>
    </source>
</reference>
<evidence type="ECO:0000313" key="6">
    <source>
        <dbReference type="Proteomes" id="UP000893823"/>
    </source>
</evidence>
<evidence type="ECO:0000313" key="5">
    <source>
        <dbReference type="Proteomes" id="UP000199482"/>
    </source>
</evidence>
<keyword evidence="2" id="KW-0812">Transmembrane</keyword>